<protein>
    <submittedName>
        <fullName evidence="7">F0F1 ATP synthase subunit I</fullName>
    </submittedName>
</protein>
<comment type="caution">
    <text evidence="7">The sequence shown here is derived from an EMBL/GenBank/DDBJ whole genome shotgun (WGS) entry which is preliminary data.</text>
</comment>
<dbReference type="Proteomes" id="UP000305674">
    <property type="component" value="Unassembled WGS sequence"/>
</dbReference>
<evidence type="ECO:0000256" key="6">
    <source>
        <dbReference type="SAM" id="Phobius"/>
    </source>
</evidence>
<keyword evidence="5 6" id="KW-0472">Membrane</keyword>
<evidence type="ECO:0000256" key="1">
    <source>
        <dbReference type="ARBA" id="ARBA00004651"/>
    </source>
</evidence>
<evidence type="ECO:0000313" key="7">
    <source>
        <dbReference type="EMBL" id="TKB47000.1"/>
    </source>
</evidence>
<organism evidence="7 8">
    <name type="scientific">Ferrimonas sediminicola</name>
    <dbReference type="NCBI Taxonomy" id="2569538"/>
    <lineage>
        <taxon>Bacteria</taxon>
        <taxon>Pseudomonadati</taxon>
        <taxon>Pseudomonadota</taxon>
        <taxon>Gammaproteobacteria</taxon>
        <taxon>Alteromonadales</taxon>
        <taxon>Ferrimonadaceae</taxon>
        <taxon>Ferrimonas</taxon>
    </lineage>
</organism>
<feature type="transmembrane region" description="Helical" evidence="6">
    <location>
        <begin position="90"/>
        <end position="107"/>
    </location>
</feature>
<dbReference type="OrthoDB" id="5702716at2"/>
<comment type="subcellular location">
    <subcellularLocation>
        <location evidence="1">Cell membrane</location>
        <topology evidence="1">Multi-pass membrane protein</topology>
    </subcellularLocation>
</comment>
<evidence type="ECO:0000256" key="4">
    <source>
        <dbReference type="ARBA" id="ARBA00022989"/>
    </source>
</evidence>
<proteinExistence type="predicted"/>
<evidence type="ECO:0000313" key="8">
    <source>
        <dbReference type="Proteomes" id="UP000305674"/>
    </source>
</evidence>
<feature type="transmembrane region" description="Helical" evidence="6">
    <location>
        <begin position="113"/>
        <end position="132"/>
    </location>
</feature>
<keyword evidence="2" id="KW-1003">Cell membrane</keyword>
<gene>
    <name evidence="7" type="ORF">FCL40_16670</name>
</gene>
<dbReference type="GO" id="GO:0005886">
    <property type="term" value="C:plasma membrane"/>
    <property type="evidence" value="ECO:0007669"/>
    <property type="project" value="UniProtKB-SubCell"/>
</dbReference>
<feature type="transmembrane region" description="Helical" evidence="6">
    <location>
        <begin position="49"/>
        <end position="70"/>
    </location>
</feature>
<keyword evidence="8" id="KW-1185">Reference proteome</keyword>
<dbReference type="InterPro" id="IPR005598">
    <property type="entry name" value="ATP_synth_I"/>
</dbReference>
<sequence>MKDYGVKALKRDPRRKGRITALRLVAAQAIVVALISTLCFVLWGEQLALSALMGGSVAVIPNLVFATLTFSHLWEKVTGSMVNAFYRGEAIKLMLTVTLFVLAFAVVKSDPRAVFGCYISALMVLWMAPLLFQRKHLG</sequence>
<dbReference type="Pfam" id="PF03899">
    <property type="entry name" value="ATP-synt_I"/>
    <property type="match status" value="1"/>
</dbReference>
<keyword evidence="3 6" id="KW-0812">Transmembrane</keyword>
<dbReference type="EMBL" id="SWCI01000016">
    <property type="protein sequence ID" value="TKB47000.1"/>
    <property type="molecule type" value="Genomic_DNA"/>
</dbReference>
<evidence type="ECO:0000256" key="3">
    <source>
        <dbReference type="ARBA" id="ARBA00022692"/>
    </source>
</evidence>
<name>A0A4U1B8J4_9GAMM</name>
<reference evidence="7 8" key="1">
    <citation type="submission" date="2019-04" db="EMBL/GenBank/DDBJ databases">
        <authorList>
            <person name="Hwang J.C."/>
        </authorList>
    </citation>
    <scope>NUCLEOTIDE SEQUENCE [LARGE SCALE GENOMIC DNA]</scope>
    <source>
        <strain evidence="7 8">IMCC35001</strain>
    </source>
</reference>
<evidence type="ECO:0000256" key="5">
    <source>
        <dbReference type="ARBA" id="ARBA00023136"/>
    </source>
</evidence>
<keyword evidence="4 6" id="KW-1133">Transmembrane helix</keyword>
<evidence type="ECO:0000256" key="2">
    <source>
        <dbReference type="ARBA" id="ARBA00022475"/>
    </source>
</evidence>
<accession>A0A4U1B8J4</accession>
<dbReference type="RefSeq" id="WP_136854434.1">
    <property type="nucleotide sequence ID" value="NZ_SWCI01000016.1"/>
</dbReference>
<feature type="transmembrane region" description="Helical" evidence="6">
    <location>
        <begin position="21"/>
        <end position="43"/>
    </location>
</feature>
<dbReference type="AlphaFoldDB" id="A0A4U1B8J4"/>